<reference evidence="7 8" key="1">
    <citation type="journal article" date="2018" name="Science">
        <title>The opium poppy genome and morphinan production.</title>
        <authorList>
            <person name="Guo L."/>
            <person name="Winzer T."/>
            <person name="Yang X."/>
            <person name="Li Y."/>
            <person name="Ning Z."/>
            <person name="He Z."/>
            <person name="Teodor R."/>
            <person name="Lu Y."/>
            <person name="Bowser T.A."/>
            <person name="Graham I.A."/>
            <person name="Ye K."/>
        </authorList>
    </citation>
    <scope>NUCLEOTIDE SEQUENCE [LARGE SCALE GENOMIC DNA]</scope>
    <source>
        <strain evidence="8">cv. HN1</strain>
        <tissue evidence="7">Leaves</tissue>
    </source>
</reference>
<evidence type="ECO:0000256" key="6">
    <source>
        <dbReference type="RuleBase" id="RU363053"/>
    </source>
</evidence>
<name>A0A4Y7KHX1_PAPSO</name>
<dbReference type="EMBL" id="CM010721">
    <property type="protein sequence ID" value="RZC71668.1"/>
    <property type="molecule type" value="Genomic_DNA"/>
</dbReference>
<evidence type="ECO:0000256" key="5">
    <source>
        <dbReference type="ARBA" id="ARBA00023136"/>
    </source>
</evidence>
<comment type="similarity">
    <text evidence="2 6">Belongs to the peroxisomal membrane protein PXMP2/4 family.</text>
</comment>
<sequence length="219" mass="25040">MLKVWKWYQTCLAVHPVKTQIMSSGILWGLGDTAAQTITHSRRIKPNVTHDDDDDEKFKMNWKRAAITSGFGFGFVGPIGHFWYEGLDRLMRSRLKYQPTSLRFVAGKLALDGLIFGPLYGVTFFTYIGFSTGKSVAQVEEDVKRDLIPALAVGVAFGPILQFVNFRFVPVIYQLLYVNMFCLLDSAFMSWIEQQQNAPWKKWFSSLLTSEDQQESKEC</sequence>
<evidence type="ECO:0000313" key="8">
    <source>
        <dbReference type="Proteomes" id="UP000316621"/>
    </source>
</evidence>
<dbReference type="GO" id="GO:0016020">
    <property type="term" value="C:membrane"/>
    <property type="evidence" value="ECO:0007669"/>
    <property type="project" value="UniProtKB-SubCell"/>
</dbReference>
<dbReference type="Pfam" id="PF04117">
    <property type="entry name" value="Mpv17_PMP22"/>
    <property type="match status" value="1"/>
</dbReference>
<dbReference type="InterPro" id="IPR007248">
    <property type="entry name" value="Mpv17_PMP22"/>
</dbReference>
<evidence type="ECO:0000256" key="1">
    <source>
        <dbReference type="ARBA" id="ARBA00004141"/>
    </source>
</evidence>
<dbReference type="GO" id="GO:0005737">
    <property type="term" value="C:cytoplasm"/>
    <property type="evidence" value="ECO:0007669"/>
    <property type="project" value="TreeGrafter"/>
</dbReference>
<dbReference type="Proteomes" id="UP000316621">
    <property type="component" value="Chromosome 7"/>
</dbReference>
<feature type="transmembrane region" description="Helical" evidence="6">
    <location>
        <begin position="65"/>
        <end position="84"/>
    </location>
</feature>
<evidence type="ECO:0000313" key="7">
    <source>
        <dbReference type="EMBL" id="RZC71668.1"/>
    </source>
</evidence>
<accession>A0A4Y7KHX1</accession>
<dbReference type="AlphaFoldDB" id="A0A4Y7KHX1"/>
<feature type="transmembrane region" description="Helical" evidence="6">
    <location>
        <begin position="104"/>
        <end position="127"/>
    </location>
</feature>
<gene>
    <name evidence="7" type="ORF">C5167_034803</name>
</gene>
<protein>
    <submittedName>
        <fullName evidence="7">Uncharacterized protein</fullName>
    </submittedName>
</protein>
<keyword evidence="3 6" id="KW-0812">Transmembrane</keyword>
<keyword evidence="4 6" id="KW-1133">Transmembrane helix</keyword>
<dbReference type="STRING" id="3469.A0A4Y7KHX1"/>
<proteinExistence type="inferred from homology"/>
<dbReference type="OMA" id="FRVMPIQ"/>
<feature type="transmembrane region" description="Helical" evidence="6">
    <location>
        <begin position="147"/>
        <end position="165"/>
    </location>
</feature>
<dbReference type="PANTHER" id="PTHR11266:SF17">
    <property type="entry name" value="PROTEIN MPV17"/>
    <property type="match status" value="1"/>
</dbReference>
<evidence type="ECO:0000256" key="2">
    <source>
        <dbReference type="ARBA" id="ARBA00006824"/>
    </source>
</evidence>
<dbReference type="Gramene" id="RZC71668">
    <property type="protein sequence ID" value="RZC71668"/>
    <property type="gene ID" value="C5167_034803"/>
</dbReference>
<evidence type="ECO:0000256" key="4">
    <source>
        <dbReference type="ARBA" id="ARBA00022989"/>
    </source>
</evidence>
<dbReference type="OrthoDB" id="10267969at2759"/>
<evidence type="ECO:0000256" key="3">
    <source>
        <dbReference type="ARBA" id="ARBA00022692"/>
    </source>
</evidence>
<keyword evidence="8" id="KW-1185">Reference proteome</keyword>
<feature type="transmembrane region" description="Helical" evidence="6">
    <location>
        <begin position="171"/>
        <end position="192"/>
    </location>
</feature>
<comment type="subcellular location">
    <subcellularLocation>
        <location evidence="1">Membrane</location>
        <topology evidence="1">Multi-pass membrane protein</topology>
    </subcellularLocation>
</comment>
<organism evidence="7 8">
    <name type="scientific">Papaver somniferum</name>
    <name type="common">Opium poppy</name>
    <dbReference type="NCBI Taxonomy" id="3469"/>
    <lineage>
        <taxon>Eukaryota</taxon>
        <taxon>Viridiplantae</taxon>
        <taxon>Streptophyta</taxon>
        <taxon>Embryophyta</taxon>
        <taxon>Tracheophyta</taxon>
        <taxon>Spermatophyta</taxon>
        <taxon>Magnoliopsida</taxon>
        <taxon>Ranunculales</taxon>
        <taxon>Papaveraceae</taxon>
        <taxon>Papaveroideae</taxon>
        <taxon>Papaver</taxon>
    </lineage>
</organism>
<keyword evidence="5 6" id="KW-0472">Membrane</keyword>
<dbReference type="PANTHER" id="PTHR11266">
    <property type="entry name" value="PEROXISOMAL MEMBRANE PROTEIN 2, PXMP2 MPV17"/>
    <property type="match status" value="1"/>
</dbReference>